<gene>
    <name evidence="3" type="ORF">H7J73_03220</name>
</gene>
<keyword evidence="2" id="KW-0472">Membrane</keyword>
<accession>A0ABT3C6G2</accession>
<comment type="caution">
    <text evidence="3">The sequence shown here is derived from an EMBL/GenBank/DDBJ whole genome shotgun (WGS) entry which is preliminary data.</text>
</comment>
<dbReference type="Proteomes" id="UP001526201">
    <property type="component" value="Unassembled WGS sequence"/>
</dbReference>
<dbReference type="Pfam" id="PF10812">
    <property type="entry name" value="DUF2561"/>
    <property type="match status" value="1"/>
</dbReference>
<dbReference type="RefSeq" id="WP_264065802.1">
    <property type="nucleotide sequence ID" value="NZ_JACKTY010000012.1"/>
</dbReference>
<feature type="region of interest" description="Disordered" evidence="1">
    <location>
        <begin position="106"/>
        <end position="128"/>
    </location>
</feature>
<proteinExistence type="predicted"/>
<feature type="transmembrane region" description="Helical" evidence="2">
    <location>
        <begin position="70"/>
        <end position="91"/>
    </location>
</feature>
<keyword evidence="2" id="KW-1133">Transmembrane helix</keyword>
<name>A0ABT3C6G2_9MYCO</name>
<protein>
    <submittedName>
        <fullName evidence="3">DUF2561 family protein</fullName>
    </submittedName>
</protein>
<evidence type="ECO:0000313" key="3">
    <source>
        <dbReference type="EMBL" id="MCV7225052.1"/>
    </source>
</evidence>
<sequence length="209" mass="21752">MSPGRGHADAGPQSRFARSPETVDRILVIACAVMWLAVLGVGVAATVALVDLGSGHPATAPKAEHSDTPWLLYVVIGVSALVILAAIPLLLRARRIVIDERPPVPPARPQARLAVDRDPPDYPGPTPARAPSNVISVGMLDRMWLRCGVGVLTATGAAMIAVATATYLMAVQSDTASWSAYGVAGVITVGMTAIPVLYLRQLHAALANS</sequence>
<feature type="transmembrane region" description="Helical" evidence="2">
    <location>
        <begin position="149"/>
        <end position="170"/>
    </location>
</feature>
<feature type="transmembrane region" description="Helical" evidence="2">
    <location>
        <begin position="176"/>
        <end position="199"/>
    </location>
</feature>
<keyword evidence="2" id="KW-0812">Transmembrane</keyword>
<dbReference type="InterPro" id="IPR024381">
    <property type="entry name" value="DUF2561"/>
</dbReference>
<evidence type="ECO:0000256" key="1">
    <source>
        <dbReference type="SAM" id="MobiDB-lite"/>
    </source>
</evidence>
<reference evidence="3 4" key="1">
    <citation type="journal article" date="2022" name="BMC Genomics">
        <title>Comparative genome analysis of mycobacteria focusing on tRNA and non-coding RNA.</title>
        <authorList>
            <person name="Behra P.R.K."/>
            <person name="Pettersson B.M.F."/>
            <person name="Ramesh M."/>
            <person name="Das S."/>
            <person name="Dasgupta S."/>
            <person name="Kirsebom L.A."/>
        </authorList>
    </citation>
    <scope>NUCLEOTIDE SEQUENCE [LARGE SCALE GENOMIC DNA]</scope>
    <source>
        <strain evidence="3 4">DSM 44078</strain>
    </source>
</reference>
<organism evidence="3 4">
    <name type="scientific">Mycolicibacterium komossense</name>
    <dbReference type="NCBI Taxonomy" id="1779"/>
    <lineage>
        <taxon>Bacteria</taxon>
        <taxon>Bacillati</taxon>
        <taxon>Actinomycetota</taxon>
        <taxon>Actinomycetes</taxon>
        <taxon>Mycobacteriales</taxon>
        <taxon>Mycobacteriaceae</taxon>
        <taxon>Mycolicibacterium</taxon>
    </lineage>
</organism>
<evidence type="ECO:0000256" key="2">
    <source>
        <dbReference type="SAM" id="Phobius"/>
    </source>
</evidence>
<dbReference type="EMBL" id="JACKTY010000012">
    <property type="protein sequence ID" value="MCV7225052.1"/>
    <property type="molecule type" value="Genomic_DNA"/>
</dbReference>
<evidence type="ECO:0000313" key="4">
    <source>
        <dbReference type="Proteomes" id="UP001526201"/>
    </source>
</evidence>
<feature type="transmembrane region" description="Helical" evidence="2">
    <location>
        <begin position="26"/>
        <end position="50"/>
    </location>
</feature>
<keyword evidence="4" id="KW-1185">Reference proteome</keyword>